<protein>
    <submittedName>
        <fullName evidence="1">Uncharacterized protein</fullName>
    </submittedName>
</protein>
<name>A0A239A672_9FLAO</name>
<proteinExistence type="predicted"/>
<gene>
    <name evidence="1" type="ORF">SAMN06265376_104140</name>
</gene>
<organism evidence="1 2">
    <name type="scientific">Dokdonia pacifica</name>
    <dbReference type="NCBI Taxonomy" id="1627892"/>
    <lineage>
        <taxon>Bacteria</taxon>
        <taxon>Pseudomonadati</taxon>
        <taxon>Bacteroidota</taxon>
        <taxon>Flavobacteriia</taxon>
        <taxon>Flavobacteriales</taxon>
        <taxon>Flavobacteriaceae</taxon>
        <taxon>Dokdonia</taxon>
    </lineage>
</organism>
<dbReference type="EMBL" id="FZNY01000004">
    <property type="protein sequence ID" value="SNR90393.1"/>
    <property type="molecule type" value="Genomic_DNA"/>
</dbReference>
<dbReference type="OrthoDB" id="1434343at2"/>
<dbReference type="Proteomes" id="UP000198379">
    <property type="component" value="Unassembled WGS sequence"/>
</dbReference>
<dbReference type="AlphaFoldDB" id="A0A239A672"/>
<evidence type="ECO:0000313" key="1">
    <source>
        <dbReference type="EMBL" id="SNR90393.1"/>
    </source>
</evidence>
<dbReference type="RefSeq" id="WP_089371953.1">
    <property type="nucleotide sequence ID" value="NZ_BMEP01000007.1"/>
</dbReference>
<reference evidence="1 2" key="1">
    <citation type="submission" date="2017-06" db="EMBL/GenBank/DDBJ databases">
        <authorList>
            <person name="Kim H.J."/>
            <person name="Triplett B.A."/>
        </authorList>
    </citation>
    <scope>NUCLEOTIDE SEQUENCE [LARGE SCALE GENOMIC DNA]</scope>
    <source>
        <strain evidence="1 2">DSM 25597</strain>
    </source>
</reference>
<accession>A0A239A672</accession>
<keyword evidence="2" id="KW-1185">Reference proteome</keyword>
<sequence>MESEKGEYWFEIKELLLKGYENGVLFCPLSPEHYLETSKKDYVSAKEHDLFFTKLSDGYSLKPELFITSQLISSRIRKNKITQKTYMHSNVGGVFENEKNYLTFNKANDDFGYLIDKGTESINSLRKITNGQKTKSDIKNQMFKILKKMQSKSFIERLTKLQKNQQLMIRGDQFGEKEVPNWIDLIIDQLLKKHKFSNKEIRKLILEFKNNGFDNIPTLNIRATLETIASIYSKKTTPNDQIDFMRIINGLPISDIFLTDKKRKNEILESELDIKYNTKVFSGVKEDLIRLIEELKQYRTISDH</sequence>
<evidence type="ECO:0000313" key="2">
    <source>
        <dbReference type="Proteomes" id="UP000198379"/>
    </source>
</evidence>